<feature type="region of interest" description="Disordered" evidence="1">
    <location>
        <begin position="1"/>
        <end position="32"/>
    </location>
</feature>
<feature type="compositionally biased region" description="Polar residues" evidence="1">
    <location>
        <begin position="115"/>
        <end position="130"/>
    </location>
</feature>
<comment type="caution">
    <text evidence="2">The sequence shown here is derived from an EMBL/GenBank/DDBJ whole genome shotgun (WGS) entry which is preliminary data.</text>
</comment>
<keyword evidence="3" id="KW-1185">Reference proteome</keyword>
<sequence>MATVPSASASTPHSPKNQVEAASNTNGVFNVDDRKPDFRDALDHLDSTHCIERFRKYDAEYAQRLMAKYFSTKSHCGGNIFDDQITIDHEIIKSSRLPCFRFYVDSVVGSEDQRSNGSTPPADSHGNISNGKHMVKKNLKGLHAHLHAATLDICGTWSTAEARTCPSPSLATYPNPIPKFRLMDASIATQLNSSSPKPTLHSIPIHETLLHFFYTVSSMPLRTGPAADTPISRCKSYSAIHQNPEWCYLESRDNGDANQTNQA</sequence>
<protein>
    <submittedName>
        <fullName evidence="2">Uncharacterized protein</fullName>
    </submittedName>
</protein>
<feature type="region of interest" description="Disordered" evidence="1">
    <location>
        <begin position="110"/>
        <end position="131"/>
    </location>
</feature>
<name>A0AAN9JPG8_CLITE</name>
<gene>
    <name evidence="2" type="ORF">RJT34_12418</name>
</gene>
<feature type="compositionally biased region" description="Polar residues" evidence="1">
    <location>
        <begin position="1"/>
        <end position="28"/>
    </location>
</feature>
<organism evidence="2 3">
    <name type="scientific">Clitoria ternatea</name>
    <name type="common">Butterfly pea</name>
    <dbReference type="NCBI Taxonomy" id="43366"/>
    <lineage>
        <taxon>Eukaryota</taxon>
        <taxon>Viridiplantae</taxon>
        <taxon>Streptophyta</taxon>
        <taxon>Embryophyta</taxon>
        <taxon>Tracheophyta</taxon>
        <taxon>Spermatophyta</taxon>
        <taxon>Magnoliopsida</taxon>
        <taxon>eudicotyledons</taxon>
        <taxon>Gunneridae</taxon>
        <taxon>Pentapetalae</taxon>
        <taxon>rosids</taxon>
        <taxon>fabids</taxon>
        <taxon>Fabales</taxon>
        <taxon>Fabaceae</taxon>
        <taxon>Papilionoideae</taxon>
        <taxon>50 kb inversion clade</taxon>
        <taxon>NPAAA clade</taxon>
        <taxon>indigoferoid/millettioid clade</taxon>
        <taxon>Phaseoleae</taxon>
        <taxon>Clitoria</taxon>
    </lineage>
</organism>
<proteinExistence type="predicted"/>
<reference evidence="2 3" key="1">
    <citation type="submission" date="2024-01" db="EMBL/GenBank/DDBJ databases">
        <title>The genomes of 5 underutilized Papilionoideae crops provide insights into root nodulation and disease resistance.</title>
        <authorList>
            <person name="Yuan L."/>
        </authorList>
    </citation>
    <scope>NUCLEOTIDE SEQUENCE [LARGE SCALE GENOMIC DNA]</scope>
    <source>
        <strain evidence="2">LY-2023</strain>
        <tissue evidence="2">Leaf</tissue>
    </source>
</reference>
<accession>A0AAN9JPG8</accession>
<dbReference type="Proteomes" id="UP001359559">
    <property type="component" value="Unassembled WGS sequence"/>
</dbReference>
<evidence type="ECO:0000256" key="1">
    <source>
        <dbReference type="SAM" id="MobiDB-lite"/>
    </source>
</evidence>
<evidence type="ECO:0000313" key="3">
    <source>
        <dbReference type="Proteomes" id="UP001359559"/>
    </source>
</evidence>
<dbReference type="PANTHER" id="PTHR36078">
    <property type="entry name" value="BNACNNG21220D PROTEIN"/>
    <property type="match status" value="1"/>
</dbReference>
<dbReference type="PANTHER" id="PTHR36078:SF2">
    <property type="entry name" value="OS09G0473966 PROTEIN"/>
    <property type="match status" value="1"/>
</dbReference>
<dbReference type="EMBL" id="JAYKXN010000003">
    <property type="protein sequence ID" value="KAK7301552.1"/>
    <property type="molecule type" value="Genomic_DNA"/>
</dbReference>
<evidence type="ECO:0000313" key="2">
    <source>
        <dbReference type="EMBL" id="KAK7301552.1"/>
    </source>
</evidence>
<dbReference type="AlphaFoldDB" id="A0AAN9JPG8"/>